<dbReference type="EMBL" id="LSRX01001134">
    <property type="protein sequence ID" value="OLP83195.1"/>
    <property type="molecule type" value="Genomic_DNA"/>
</dbReference>
<dbReference type="SUPFAM" id="SSF56112">
    <property type="entry name" value="Protein kinase-like (PK-like)"/>
    <property type="match status" value="1"/>
</dbReference>
<dbReference type="PANTHER" id="PTHR44167:SF30">
    <property type="entry name" value="PHOSPHORYLASE KINASE"/>
    <property type="match status" value="1"/>
</dbReference>
<protein>
    <submittedName>
        <fullName evidence="4">Tyrosine-protein kinase Src42A</fullName>
    </submittedName>
</protein>
<accession>A0A1Q9CJW3</accession>
<keyword evidence="1" id="KW-0067">ATP-binding</keyword>
<dbReference type="PROSITE" id="PS00107">
    <property type="entry name" value="PROTEIN_KINASE_ATP"/>
    <property type="match status" value="1"/>
</dbReference>
<feature type="compositionally biased region" description="Polar residues" evidence="2">
    <location>
        <begin position="537"/>
        <end position="548"/>
    </location>
</feature>
<dbReference type="AlphaFoldDB" id="A0A1Q9CJW3"/>
<sequence>MQAVHQLHRPPFAAFKVSAAPTAAQTVQIVHETKELDDDLDGSADDPDLEEREERPGLIPVKPTFCLELPGHVPKGITTKPREDWNVDPYFWIDGTKYEVIGKVGSGSFGTVHQALELVDAEKNIRKENFIPVAVKRSSPQKPEILEAALLEAKILQKMADPSFDGLLPRYVSHGVIPPPPGSDIKKQAEVVLAMTKLPGIPLDFWIYGIDEQALKSVSIPKMVDGDLPGACRTRRLEHCADMCLELLRTMCPIFSTLRKFAFHRDISAHNFLIDDVKDNTAKFAVLDFGLAVRADKWRREWGTRNIAGDPRYFAPAAWMQLTCGHKYVACHPESCWVKQYAHRLDHYSFGMLMLEMLFALWKGPEADEEDWAQSGELSDQVKSWRSSFLTTRSAWKAWWKTCVRLFQSFHNGGAHALRDEFLVNRNPNKKQLAIDDHCDFLSATVKEIAAPCTDVPEGELYKKVSFVLQVASELINPTGKTRWQEIHWRLLNLTGEASKLHTRRRHRISTEPTSSFGAVAQIAAEVEESDDEAQPTVESMPSDSSFGSDADLLVTKVGSNYSDEADKVSRLPALRTALKSGHRRIWTETGLRVPDKEMLKAAES</sequence>
<keyword evidence="1" id="KW-0547">Nucleotide-binding</keyword>
<feature type="compositionally biased region" description="Acidic residues" evidence="2">
    <location>
        <begin position="35"/>
        <end position="51"/>
    </location>
</feature>
<feature type="region of interest" description="Disordered" evidence="2">
    <location>
        <begin position="527"/>
        <end position="550"/>
    </location>
</feature>
<dbReference type="Proteomes" id="UP000186817">
    <property type="component" value="Unassembled WGS sequence"/>
</dbReference>
<dbReference type="InterPro" id="IPR017441">
    <property type="entry name" value="Protein_kinase_ATP_BS"/>
</dbReference>
<proteinExistence type="predicted"/>
<keyword evidence="4" id="KW-0418">Kinase</keyword>
<dbReference type="GO" id="GO:0044773">
    <property type="term" value="P:mitotic DNA damage checkpoint signaling"/>
    <property type="evidence" value="ECO:0007669"/>
    <property type="project" value="TreeGrafter"/>
</dbReference>
<dbReference type="Gene3D" id="3.30.200.20">
    <property type="entry name" value="Phosphorylase Kinase, domain 1"/>
    <property type="match status" value="1"/>
</dbReference>
<keyword evidence="5" id="KW-1185">Reference proteome</keyword>
<feature type="domain" description="Protein kinase" evidence="3">
    <location>
        <begin position="98"/>
        <end position="423"/>
    </location>
</feature>
<dbReference type="GO" id="GO:0005524">
    <property type="term" value="F:ATP binding"/>
    <property type="evidence" value="ECO:0007669"/>
    <property type="project" value="UniProtKB-UniRule"/>
</dbReference>
<reference evidence="4 5" key="1">
    <citation type="submission" date="2016-02" db="EMBL/GenBank/DDBJ databases">
        <title>Genome analysis of coral dinoflagellate symbionts highlights evolutionary adaptations to a symbiotic lifestyle.</title>
        <authorList>
            <person name="Aranda M."/>
            <person name="Li Y."/>
            <person name="Liew Y.J."/>
            <person name="Baumgarten S."/>
            <person name="Simakov O."/>
            <person name="Wilson M."/>
            <person name="Piel J."/>
            <person name="Ashoor H."/>
            <person name="Bougouffa S."/>
            <person name="Bajic V.B."/>
            <person name="Ryu T."/>
            <person name="Ravasi T."/>
            <person name="Bayer T."/>
            <person name="Micklem G."/>
            <person name="Kim H."/>
            <person name="Bhak J."/>
            <person name="Lajeunesse T.C."/>
            <person name="Voolstra C.R."/>
        </authorList>
    </citation>
    <scope>NUCLEOTIDE SEQUENCE [LARGE SCALE GENOMIC DNA]</scope>
    <source>
        <strain evidence="4 5">CCMP2467</strain>
    </source>
</reference>
<gene>
    <name evidence="4" type="primary">Src42A</name>
    <name evidence="4" type="ORF">AK812_SmicGene36076</name>
</gene>
<evidence type="ECO:0000256" key="1">
    <source>
        <dbReference type="PROSITE-ProRule" id="PRU10141"/>
    </source>
</evidence>
<dbReference type="Gene3D" id="1.10.510.10">
    <property type="entry name" value="Transferase(Phosphotransferase) domain 1"/>
    <property type="match status" value="1"/>
</dbReference>
<dbReference type="OrthoDB" id="413065at2759"/>
<dbReference type="GO" id="GO:0004674">
    <property type="term" value="F:protein serine/threonine kinase activity"/>
    <property type="evidence" value="ECO:0007669"/>
    <property type="project" value="TreeGrafter"/>
</dbReference>
<evidence type="ECO:0000256" key="2">
    <source>
        <dbReference type="SAM" id="MobiDB-lite"/>
    </source>
</evidence>
<feature type="binding site" evidence="1">
    <location>
        <position position="136"/>
    </location>
    <ligand>
        <name>ATP</name>
        <dbReference type="ChEBI" id="CHEBI:30616"/>
    </ligand>
</feature>
<dbReference type="PANTHER" id="PTHR44167">
    <property type="entry name" value="OVARIAN-SPECIFIC SERINE/THREONINE-PROTEIN KINASE LOK-RELATED"/>
    <property type="match status" value="1"/>
</dbReference>
<comment type="caution">
    <text evidence="4">The sequence shown here is derived from an EMBL/GenBank/DDBJ whole genome shotgun (WGS) entry which is preliminary data.</text>
</comment>
<evidence type="ECO:0000313" key="4">
    <source>
        <dbReference type="EMBL" id="OLP83195.1"/>
    </source>
</evidence>
<dbReference type="SMART" id="SM00220">
    <property type="entry name" value="S_TKc"/>
    <property type="match status" value="1"/>
</dbReference>
<dbReference type="GO" id="GO:0005634">
    <property type="term" value="C:nucleus"/>
    <property type="evidence" value="ECO:0007669"/>
    <property type="project" value="TreeGrafter"/>
</dbReference>
<keyword evidence="4" id="KW-0808">Transferase</keyword>
<name>A0A1Q9CJW3_SYMMI</name>
<dbReference type="InterPro" id="IPR000719">
    <property type="entry name" value="Prot_kinase_dom"/>
</dbReference>
<evidence type="ECO:0000259" key="3">
    <source>
        <dbReference type="PROSITE" id="PS50011"/>
    </source>
</evidence>
<feature type="region of interest" description="Disordered" evidence="2">
    <location>
        <begin position="33"/>
        <end position="54"/>
    </location>
</feature>
<dbReference type="PROSITE" id="PS50011">
    <property type="entry name" value="PROTEIN_KINASE_DOM"/>
    <property type="match status" value="1"/>
</dbReference>
<organism evidence="4 5">
    <name type="scientific">Symbiodinium microadriaticum</name>
    <name type="common">Dinoflagellate</name>
    <name type="synonym">Zooxanthella microadriatica</name>
    <dbReference type="NCBI Taxonomy" id="2951"/>
    <lineage>
        <taxon>Eukaryota</taxon>
        <taxon>Sar</taxon>
        <taxon>Alveolata</taxon>
        <taxon>Dinophyceae</taxon>
        <taxon>Suessiales</taxon>
        <taxon>Symbiodiniaceae</taxon>
        <taxon>Symbiodinium</taxon>
    </lineage>
</organism>
<dbReference type="InterPro" id="IPR011009">
    <property type="entry name" value="Kinase-like_dom_sf"/>
</dbReference>
<evidence type="ECO:0000313" key="5">
    <source>
        <dbReference type="Proteomes" id="UP000186817"/>
    </source>
</evidence>